<dbReference type="PANTHER" id="PTHR33480:SF1">
    <property type="entry name" value="TYR RECOMBINASE DOMAIN-CONTAINING PROTEIN"/>
    <property type="match status" value="1"/>
</dbReference>
<feature type="region of interest" description="Disordered" evidence="1">
    <location>
        <begin position="52"/>
        <end position="88"/>
    </location>
</feature>
<evidence type="ECO:0000313" key="3">
    <source>
        <dbReference type="Proteomes" id="UP001154078"/>
    </source>
</evidence>
<protein>
    <submittedName>
        <fullName evidence="2">Uncharacterized protein</fullName>
    </submittedName>
</protein>
<proteinExistence type="predicted"/>
<sequence>MGHTSGVHRNSYRLPDDVYQTAKISKLLMVMEKGGANEYKGKSLDEININMEEDPLDNNSDESEIDEPEEPIVHTLEPISSRHEVPLKSKPNNILNMKLKTQRKLVPWTDEQKQVTIDFFKNHI</sequence>
<dbReference type="EMBL" id="OV121135">
    <property type="protein sequence ID" value="CAH0555139.1"/>
    <property type="molecule type" value="Genomic_DNA"/>
</dbReference>
<keyword evidence="3" id="KW-1185">Reference proteome</keyword>
<evidence type="ECO:0000313" key="2">
    <source>
        <dbReference type="EMBL" id="CAH0555139.1"/>
    </source>
</evidence>
<gene>
    <name evidence="2" type="ORF">MELIAE_LOCUS6574</name>
</gene>
<organism evidence="2 3">
    <name type="scientific">Brassicogethes aeneus</name>
    <name type="common">Rape pollen beetle</name>
    <name type="synonym">Meligethes aeneus</name>
    <dbReference type="NCBI Taxonomy" id="1431903"/>
    <lineage>
        <taxon>Eukaryota</taxon>
        <taxon>Metazoa</taxon>
        <taxon>Ecdysozoa</taxon>
        <taxon>Arthropoda</taxon>
        <taxon>Hexapoda</taxon>
        <taxon>Insecta</taxon>
        <taxon>Pterygota</taxon>
        <taxon>Neoptera</taxon>
        <taxon>Endopterygota</taxon>
        <taxon>Coleoptera</taxon>
        <taxon>Polyphaga</taxon>
        <taxon>Cucujiformia</taxon>
        <taxon>Nitidulidae</taxon>
        <taxon>Meligethinae</taxon>
        <taxon>Brassicogethes</taxon>
    </lineage>
</organism>
<accession>A0A9P0FGB2</accession>
<dbReference type="OrthoDB" id="6771980at2759"/>
<evidence type="ECO:0000256" key="1">
    <source>
        <dbReference type="SAM" id="MobiDB-lite"/>
    </source>
</evidence>
<dbReference type="AlphaFoldDB" id="A0A9P0FGB2"/>
<dbReference type="Proteomes" id="UP001154078">
    <property type="component" value="Chromosome 4"/>
</dbReference>
<dbReference type="PANTHER" id="PTHR33480">
    <property type="entry name" value="SET DOMAIN-CONTAINING PROTEIN-RELATED"/>
    <property type="match status" value="1"/>
</dbReference>
<reference evidence="2" key="1">
    <citation type="submission" date="2021-12" db="EMBL/GenBank/DDBJ databases">
        <authorList>
            <person name="King R."/>
        </authorList>
    </citation>
    <scope>NUCLEOTIDE SEQUENCE</scope>
</reference>
<feature type="compositionally biased region" description="Acidic residues" evidence="1">
    <location>
        <begin position="52"/>
        <end position="70"/>
    </location>
</feature>
<name>A0A9P0FGB2_BRAAE</name>